<dbReference type="EMBL" id="MLYV02000817">
    <property type="protein sequence ID" value="PSR77029.1"/>
    <property type="molecule type" value="Genomic_DNA"/>
</dbReference>
<feature type="repeat" description="ANK" evidence="3">
    <location>
        <begin position="106"/>
        <end position="138"/>
    </location>
</feature>
<dbReference type="Pfam" id="PF12796">
    <property type="entry name" value="Ank_2"/>
    <property type="match status" value="2"/>
</dbReference>
<evidence type="ECO:0000256" key="1">
    <source>
        <dbReference type="ARBA" id="ARBA00022737"/>
    </source>
</evidence>
<feature type="region of interest" description="Disordered" evidence="5">
    <location>
        <begin position="226"/>
        <end position="251"/>
    </location>
</feature>
<keyword evidence="4" id="KW-0175">Coiled coil</keyword>
<dbReference type="SUPFAM" id="SSF48403">
    <property type="entry name" value="Ankyrin repeat"/>
    <property type="match status" value="1"/>
</dbReference>
<dbReference type="PANTHER" id="PTHR24171">
    <property type="entry name" value="ANKYRIN REPEAT DOMAIN-CONTAINING PROTEIN 39-RELATED"/>
    <property type="match status" value="1"/>
</dbReference>
<dbReference type="PANTHER" id="PTHR24171:SF9">
    <property type="entry name" value="ANKYRIN REPEAT DOMAIN-CONTAINING PROTEIN 39"/>
    <property type="match status" value="1"/>
</dbReference>
<evidence type="ECO:0000256" key="4">
    <source>
        <dbReference type="SAM" id="Coils"/>
    </source>
</evidence>
<dbReference type="AlphaFoldDB" id="A0A2R6NUM9"/>
<feature type="repeat" description="ANK" evidence="3">
    <location>
        <begin position="52"/>
        <end position="84"/>
    </location>
</feature>
<feature type="compositionally biased region" description="Low complexity" evidence="5">
    <location>
        <begin position="339"/>
        <end position="364"/>
    </location>
</feature>
<feature type="compositionally biased region" description="Basic and acidic residues" evidence="5">
    <location>
        <begin position="811"/>
        <end position="823"/>
    </location>
</feature>
<feature type="compositionally biased region" description="Basic and acidic residues" evidence="5">
    <location>
        <begin position="841"/>
        <end position="863"/>
    </location>
</feature>
<feature type="compositionally biased region" description="Basic and acidic residues" evidence="5">
    <location>
        <begin position="567"/>
        <end position="577"/>
    </location>
</feature>
<feature type="region of interest" description="Disordered" evidence="5">
    <location>
        <begin position="383"/>
        <end position="625"/>
    </location>
</feature>
<keyword evidence="7" id="KW-1185">Reference proteome</keyword>
<sequence length="1026" mass="111486">MPGVSRAQKAEAKYNVILEFQDLGLHSAAASGNLGLVKYALDHGQPVNSALDGVLPLHAACSGGDELVVRLLIERGADVNAPRLPRRYSTDKHRHTVAPLVIVAASGSTPLHFASANGHTNVVLTLLLHGAHPDRPDKHGITPESLARQNGHTESADVLREWCHNKDKDLREREERSTFTPEDQIFREKESHPYCGSLDCRECATRKRIRMKRSIDNAIHILRHSSSHSSNLATPPHPSTALPSYEPPSPRDKPFGEYSFYPICDSAVDELPPRRPSLPHVLDVPRGTPTSHRSRRLSNLSTSSSHRPRSAGSDAEQSVQKVKGKLSLLGLFKKNNEITSTPDSLSSYNSSSSAVTSASTSPAPGYLSSLNMASLRGRSTDMLTSVPLEPSPVSNSNLYQRLIGDGSPSMGTSALPQPNDLYRAGSRDSLRGLASTPRSETPSVAKGGLSVRPGILRAHGRSSSSGQSASQADSASSRSVTGTQSSVRALRFDSSSSVLPSRSWRGETSTNVPTQQYREPASKNSANVVHGSSSSTSLRPRSPPSTSFGLRFEGEPEPLTPPPSRPSVEHQSRGKIEEGDEDEDEEYGDPIQPQVGRGDPKTRLCDQAIHEDPEDVSKRSEVPEVQLGRSDHVFKCPFSINCPPPEEEDTVHPQDHQSLSTLSLDSRMRGNSLSSTVTDTSGPPSSYIQTPSLQQSSLPGPTIVSPSFAAIELPEAIDVTPEKKRYHDNPETPISGRRLHTPLDIDIRTISSHAQAEALVQRAQQRIFDLDDEVDEEESKSFGINLSEGRTPLSARLAAYGESLAIERKFKEEEERKSSELARDVTSMPEISSVDTSHGASRLDRKWSLQERGAGRKTEEWKRPHTSGGTHPGDVFLTADPSRAHVTSTSNSDSVGRLPRAALARTPLTPPTSSSHFKVRSETLPADRPALPRSRTPEPDTTLSIGTSFGVPLTRYTTCPIEESYNELLPRKSTNQARQAARAQKLAKMGFSAGGESWRDSPSQSRNQKLRFGGIKTLVQNLTGRA</sequence>
<feature type="region of interest" description="Disordered" evidence="5">
    <location>
        <begin position="811"/>
        <end position="878"/>
    </location>
</feature>
<feature type="compositionally biased region" description="Low complexity" evidence="5">
    <location>
        <begin position="494"/>
        <end position="503"/>
    </location>
</feature>
<dbReference type="STRING" id="98765.A0A2R6NUM9"/>
<evidence type="ECO:0000256" key="2">
    <source>
        <dbReference type="ARBA" id="ARBA00023043"/>
    </source>
</evidence>
<feature type="region of interest" description="Disordered" evidence="5">
    <location>
        <begin position="640"/>
        <end position="701"/>
    </location>
</feature>
<feature type="region of interest" description="Disordered" evidence="5">
    <location>
        <begin position="271"/>
        <end position="319"/>
    </location>
</feature>
<feature type="compositionally biased region" description="Polar residues" evidence="5">
    <location>
        <begin position="829"/>
        <end position="839"/>
    </location>
</feature>
<feature type="compositionally biased region" description="Low complexity" evidence="5">
    <location>
        <begin position="461"/>
        <end position="479"/>
    </location>
</feature>
<accession>A0A2R6NUM9</accession>
<dbReference type="SMART" id="SM00248">
    <property type="entry name" value="ANK"/>
    <property type="match status" value="3"/>
</dbReference>
<feature type="compositionally biased region" description="Basic and acidic residues" evidence="5">
    <location>
        <begin position="598"/>
        <end position="622"/>
    </location>
</feature>
<feature type="coiled-coil region" evidence="4">
    <location>
        <begin position="753"/>
        <end position="780"/>
    </location>
</feature>
<comment type="caution">
    <text evidence="6">The sequence shown here is derived from an EMBL/GenBank/DDBJ whole genome shotgun (WGS) entry which is preliminary data.</text>
</comment>
<proteinExistence type="predicted"/>
<evidence type="ECO:0000256" key="5">
    <source>
        <dbReference type="SAM" id="MobiDB-lite"/>
    </source>
</evidence>
<reference evidence="6 7" key="1">
    <citation type="submission" date="2018-02" db="EMBL/GenBank/DDBJ databases">
        <title>Genome sequence of the basidiomycete white-rot fungus Phlebia centrifuga.</title>
        <authorList>
            <person name="Granchi Z."/>
            <person name="Peng M."/>
            <person name="de Vries R.P."/>
            <person name="Hilden K."/>
            <person name="Makela M.R."/>
            <person name="Grigoriev I."/>
            <person name="Riley R."/>
        </authorList>
    </citation>
    <scope>NUCLEOTIDE SEQUENCE [LARGE SCALE GENOMIC DNA]</scope>
    <source>
        <strain evidence="6 7">FBCC195</strain>
    </source>
</reference>
<gene>
    <name evidence="6" type="ORF">PHLCEN_2v8103</name>
</gene>
<dbReference type="PROSITE" id="PS50297">
    <property type="entry name" value="ANK_REP_REGION"/>
    <property type="match status" value="2"/>
</dbReference>
<feature type="compositionally biased region" description="Low complexity" evidence="5">
    <location>
        <begin position="532"/>
        <end position="547"/>
    </location>
</feature>
<protein>
    <submittedName>
        <fullName evidence="6">Uncharacterized protein</fullName>
    </submittedName>
</protein>
<dbReference type="InterPro" id="IPR036770">
    <property type="entry name" value="Ankyrin_rpt-contain_sf"/>
</dbReference>
<evidence type="ECO:0000313" key="7">
    <source>
        <dbReference type="Proteomes" id="UP000186601"/>
    </source>
</evidence>
<keyword evidence="1" id="KW-0677">Repeat</keyword>
<dbReference type="PROSITE" id="PS50088">
    <property type="entry name" value="ANK_REPEAT"/>
    <property type="match status" value="2"/>
</dbReference>
<dbReference type="OrthoDB" id="194358at2759"/>
<name>A0A2R6NUM9_9APHY</name>
<feature type="compositionally biased region" description="Acidic residues" evidence="5">
    <location>
        <begin position="578"/>
        <end position="588"/>
    </location>
</feature>
<organism evidence="6 7">
    <name type="scientific">Hermanssonia centrifuga</name>
    <dbReference type="NCBI Taxonomy" id="98765"/>
    <lineage>
        <taxon>Eukaryota</taxon>
        <taxon>Fungi</taxon>
        <taxon>Dikarya</taxon>
        <taxon>Basidiomycota</taxon>
        <taxon>Agaricomycotina</taxon>
        <taxon>Agaricomycetes</taxon>
        <taxon>Polyporales</taxon>
        <taxon>Meruliaceae</taxon>
        <taxon>Hermanssonia</taxon>
    </lineage>
</organism>
<feature type="compositionally biased region" description="Polar residues" evidence="5">
    <location>
        <begin position="656"/>
        <end position="699"/>
    </location>
</feature>
<evidence type="ECO:0000256" key="3">
    <source>
        <dbReference type="PROSITE-ProRule" id="PRU00023"/>
    </source>
</evidence>
<dbReference type="Gene3D" id="1.25.40.20">
    <property type="entry name" value="Ankyrin repeat-containing domain"/>
    <property type="match status" value="1"/>
</dbReference>
<dbReference type="InterPro" id="IPR002110">
    <property type="entry name" value="Ankyrin_rpt"/>
</dbReference>
<keyword evidence="2 3" id="KW-0040">ANK repeat</keyword>
<feature type="compositionally biased region" description="Polar residues" evidence="5">
    <location>
        <begin position="506"/>
        <end position="531"/>
    </location>
</feature>
<feature type="region of interest" description="Disordered" evidence="5">
    <location>
        <begin position="339"/>
        <end position="367"/>
    </location>
</feature>
<feature type="region of interest" description="Disordered" evidence="5">
    <location>
        <begin position="904"/>
        <end position="947"/>
    </location>
</feature>
<evidence type="ECO:0000313" key="6">
    <source>
        <dbReference type="EMBL" id="PSR77029.1"/>
    </source>
</evidence>
<dbReference type="Proteomes" id="UP000186601">
    <property type="component" value="Unassembled WGS sequence"/>
</dbReference>